<accession>A0A6M0RRU2</accession>
<protein>
    <recommendedName>
        <fullName evidence="3">Nuclease SbcCD subunit C</fullName>
    </recommendedName>
</protein>
<dbReference type="Proteomes" id="UP000481033">
    <property type="component" value="Unassembled WGS sequence"/>
</dbReference>
<comment type="caution">
    <text evidence="6">The sequence shown here is derived from an EMBL/GenBank/DDBJ whole genome shotgun (WGS) entry which is preliminary data.</text>
</comment>
<feature type="coiled-coil region" evidence="4">
    <location>
        <begin position="546"/>
        <end position="638"/>
    </location>
</feature>
<keyword evidence="7" id="KW-1185">Reference proteome</keyword>
<feature type="coiled-coil region" evidence="4">
    <location>
        <begin position="740"/>
        <end position="774"/>
    </location>
</feature>
<reference evidence="6 7" key="1">
    <citation type="journal article" date="2020" name="Microb. Ecol.">
        <title>Ecogenomics of the Marine Benthic Filamentous Cyanobacterium Adonisia.</title>
        <authorList>
            <person name="Walter J.M."/>
            <person name="Coutinho F.H."/>
            <person name="Leomil L."/>
            <person name="Hargreaves P.I."/>
            <person name="Campeao M.E."/>
            <person name="Vieira V.V."/>
            <person name="Silva B.S."/>
            <person name="Fistarol G.O."/>
            <person name="Salomon P.S."/>
            <person name="Sawabe T."/>
            <person name="Mino S."/>
            <person name="Hosokawa M."/>
            <person name="Miyashita H."/>
            <person name="Maruyama F."/>
            <person name="van Verk M.C."/>
            <person name="Dutilh B.E."/>
            <person name="Thompson C.C."/>
            <person name="Thompson F.L."/>
        </authorList>
    </citation>
    <scope>NUCLEOTIDE SEQUENCE [LARGE SCALE GENOMIC DNA]</scope>
    <source>
        <strain evidence="6 7">CCMR0081</strain>
    </source>
</reference>
<feature type="domain" description="Endonuclease GajA/Old nuclease/RecF-like AAA" evidence="5">
    <location>
        <begin position="1"/>
        <end position="369"/>
    </location>
</feature>
<gene>
    <name evidence="6" type="ORF">DXZ20_25340</name>
</gene>
<dbReference type="Gene3D" id="3.40.50.300">
    <property type="entry name" value="P-loop containing nucleotide triphosphate hydrolases"/>
    <property type="match status" value="2"/>
</dbReference>
<dbReference type="AlphaFoldDB" id="A0A6M0RRU2"/>
<dbReference type="Pfam" id="PF13175">
    <property type="entry name" value="AAA_15"/>
    <property type="match status" value="1"/>
</dbReference>
<dbReference type="InterPro" id="IPR027417">
    <property type="entry name" value="P-loop_NTPase"/>
</dbReference>
<evidence type="ECO:0000256" key="3">
    <source>
        <dbReference type="ARBA" id="ARBA00013368"/>
    </source>
</evidence>
<evidence type="ECO:0000259" key="5">
    <source>
        <dbReference type="Pfam" id="PF13175"/>
    </source>
</evidence>
<evidence type="ECO:0000313" key="6">
    <source>
        <dbReference type="EMBL" id="NEZ58906.1"/>
    </source>
</evidence>
<evidence type="ECO:0000256" key="2">
    <source>
        <dbReference type="ARBA" id="ARBA00011322"/>
    </source>
</evidence>
<comment type="similarity">
    <text evidence="1">Belongs to the SMC family. SbcC subfamily.</text>
</comment>
<dbReference type="PANTHER" id="PTHR32114:SF2">
    <property type="entry name" value="ABC TRANSPORTER ABCH.3"/>
    <property type="match status" value="1"/>
</dbReference>
<evidence type="ECO:0000313" key="7">
    <source>
        <dbReference type="Proteomes" id="UP000481033"/>
    </source>
</evidence>
<dbReference type="SUPFAM" id="SSF52540">
    <property type="entry name" value="P-loop containing nucleoside triphosphate hydrolases"/>
    <property type="match status" value="1"/>
</dbReference>
<dbReference type="PANTHER" id="PTHR32114">
    <property type="entry name" value="ABC TRANSPORTER ABCH.3"/>
    <property type="match status" value="1"/>
</dbReference>
<dbReference type="InterPro" id="IPR041685">
    <property type="entry name" value="AAA_GajA/Old/RecF-like"/>
</dbReference>
<organism evidence="6 7">
    <name type="scientific">Adonisia turfae CCMR0081</name>
    <dbReference type="NCBI Taxonomy" id="2292702"/>
    <lineage>
        <taxon>Bacteria</taxon>
        <taxon>Bacillati</taxon>
        <taxon>Cyanobacteriota</taxon>
        <taxon>Adonisia</taxon>
        <taxon>Adonisia turfae</taxon>
    </lineage>
</organism>
<comment type="subunit">
    <text evidence="2">Heterodimer of SbcC and SbcD.</text>
</comment>
<dbReference type="EMBL" id="QXHD01000004">
    <property type="protein sequence ID" value="NEZ58906.1"/>
    <property type="molecule type" value="Genomic_DNA"/>
</dbReference>
<name>A0A6M0RRU2_9CYAN</name>
<sequence length="920" mass="106013">MYLLSVTLTNFKTHRDRNFEFQLGTNAICGVNGAGKTSILEAIAWTLFNYRGNYKQEDLIRNGSGSAQVRVAFVSGHDGRTYEVERCTSRGYTLYDPQLGERLNYSRIKDEVEPWLKQHLGVPIGTELGQLFANTVGVPQGTFTADFLLSTEKRKPIFDNVLKVEEYRRVHKDSNALRRYAEAQVDLLKHQLQQYEEQLQSLDTLQTRYDGVAEEIALDEQQLVNLQQDLTKLQAKKEALTRQAQKVQTLQQQQQQLVLQLEAKQQAQQVMEQAQLRAQQATELCQAHAEAYRCYLAVENILKTLTQRNKQYQQLLQQQQSQQRSLDQQAATMAGLKVKLEQRSQLQTQAANVAQPCQQQDELEAERQGVIQQQQVLGKLQLRCHSLKERLSRNQRDVQQVQYERKALDALQDSVETISSLEQQQQRWQQQLSRVEAAQQFEAELQQLVVTHRSQAIDYGQQTMAALASLEQLQQSLPLLSNDVFEQLEAAISTGQSLSQTTLSTLENILNDLSGQVDTEQLTRKLMSVQTQLNKAYGHKAQLSHRPRLQQKYAELLEQQSQLQNDILQLEQQLTQTEQLEQQLSEIDKTLDALGDPKGRRRLLQEQLQAMENVEADYGRLTAQHQIWEKQLAELTTQLSDFTDLDQEIAQQQQLRQEYQPGYLIYIQNEKDAQLLEQRTADVAATHQLVVELSQHRERLVDQLSRLLDELDPATLQLVDQRYGEVKSQCDRITGSLPQQRKLQAELTDQLESLQKVKEKRDQTQLDLKQKERTKRFINFARKAYKEAGPRITERYVKGISQEADRLFRDLLNRPNVSLEWTRDYEIVVQEGSNTRRFINLSGGEQMCAALAVRLALLKVLADIDIAFFDEPTTNMDRSRRESLAEAIARLKAFKQLFVISHDDTFEKVTENVIVVERED</sequence>
<evidence type="ECO:0000256" key="4">
    <source>
        <dbReference type="SAM" id="Coils"/>
    </source>
</evidence>
<feature type="coiled-coil region" evidence="4">
    <location>
        <begin position="178"/>
        <end position="329"/>
    </location>
</feature>
<evidence type="ECO:0000256" key="1">
    <source>
        <dbReference type="ARBA" id="ARBA00006930"/>
    </source>
</evidence>
<feature type="coiled-coil region" evidence="4">
    <location>
        <begin position="411"/>
        <end position="438"/>
    </location>
</feature>
<proteinExistence type="inferred from homology"/>
<keyword evidence="4" id="KW-0175">Coiled coil</keyword>
<dbReference type="RefSeq" id="WP_163701816.1">
    <property type="nucleotide sequence ID" value="NZ_QXHD01000004.1"/>
</dbReference>